<accession>A0A7S1F627</accession>
<feature type="compositionally biased region" description="Polar residues" evidence="1">
    <location>
        <begin position="379"/>
        <end position="401"/>
    </location>
</feature>
<dbReference type="AlphaFoldDB" id="A0A7S1F627"/>
<sequence>MASVGACSRAHSSHPWASSEFSLDGMISPAAEQLALRSLQVAMPEVLARMEESGPNAIRSFSQATGAVAPQFPRLPSRTSRNRVPSRGASAEPRQTAQVFASRAEIVKETTELMERRIDEVRRSWEVSFSLFLTKLEPVVAAHSQRSAHEFAAETARESGLRARVLLLEEKLDALNSRLCSELVVQSKVFDDLNSRVDMVERRHLMYRDLSQSLAEGPDKLQSEATRSTSVPTHETHEDAATGVQRIQALVDAVRGQVAERAAKIEVVEGLRALESSLPAEAPRTLQVQGSASGSVHSAWRTPSNDRTGRDRDVESNASSQTRELHVRLDDEPEHIQNIQVPLAGKPMDARTISRHPTPLLTTRSNPYAKVEVYELDRSATTSRRSVADQSTNDSVSSKTVQELRRGLSQERQDLQAMLHRNQKETPRLSAKRGRLLSPKRVPRREIP</sequence>
<organism evidence="2">
    <name type="scientific">Noctiluca scintillans</name>
    <name type="common">Sea sparkle</name>
    <name type="synonym">Red tide dinoflagellate</name>
    <dbReference type="NCBI Taxonomy" id="2966"/>
    <lineage>
        <taxon>Eukaryota</taxon>
        <taxon>Sar</taxon>
        <taxon>Alveolata</taxon>
        <taxon>Dinophyceae</taxon>
        <taxon>Noctilucales</taxon>
        <taxon>Noctilucaceae</taxon>
        <taxon>Noctiluca</taxon>
    </lineage>
</organism>
<dbReference type="EMBL" id="HBFQ01030028">
    <property type="protein sequence ID" value="CAD8846819.1"/>
    <property type="molecule type" value="Transcribed_RNA"/>
</dbReference>
<feature type="region of interest" description="Disordered" evidence="1">
    <location>
        <begin position="69"/>
        <end position="95"/>
    </location>
</feature>
<evidence type="ECO:0000313" key="2">
    <source>
        <dbReference type="EMBL" id="CAD8846819.1"/>
    </source>
</evidence>
<feature type="compositionally biased region" description="Polar residues" evidence="1">
    <location>
        <begin position="223"/>
        <end position="233"/>
    </location>
</feature>
<proteinExistence type="predicted"/>
<feature type="compositionally biased region" description="Polar residues" evidence="1">
    <location>
        <begin position="286"/>
        <end position="306"/>
    </location>
</feature>
<feature type="region of interest" description="Disordered" evidence="1">
    <location>
        <begin position="286"/>
        <end position="363"/>
    </location>
</feature>
<protein>
    <submittedName>
        <fullName evidence="2">Uncharacterized protein</fullName>
    </submittedName>
</protein>
<evidence type="ECO:0000256" key="1">
    <source>
        <dbReference type="SAM" id="MobiDB-lite"/>
    </source>
</evidence>
<feature type="region of interest" description="Disordered" evidence="1">
    <location>
        <begin position="215"/>
        <end position="240"/>
    </location>
</feature>
<feature type="region of interest" description="Disordered" evidence="1">
    <location>
        <begin position="378"/>
        <end position="407"/>
    </location>
</feature>
<name>A0A7S1F627_NOCSC</name>
<gene>
    <name evidence="2" type="ORF">NSCI0253_LOCUS21169</name>
</gene>
<reference evidence="2" key="1">
    <citation type="submission" date="2021-01" db="EMBL/GenBank/DDBJ databases">
        <authorList>
            <person name="Corre E."/>
            <person name="Pelletier E."/>
            <person name="Niang G."/>
            <person name="Scheremetjew M."/>
            <person name="Finn R."/>
            <person name="Kale V."/>
            <person name="Holt S."/>
            <person name="Cochrane G."/>
            <person name="Meng A."/>
            <person name="Brown T."/>
            <person name="Cohen L."/>
        </authorList>
    </citation>
    <scope>NUCLEOTIDE SEQUENCE</scope>
</reference>
<feature type="region of interest" description="Disordered" evidence="1">
    <location>
        <begin position="420"/>
        <end position="448"/>
    </location>
</feature>